<evidence type="ECO:0000313" key="2">
    <source>
        <dbReference type="EMBL" id="GBM82178.1"/>
    </source>
</evidence>
<dbReference type="AlphaFoldDB" id="A0A4Y2IWA0"/>
<sequence length="110" mass="12167">MKITPPGACAKARRVFESVAKQYLHFIEMRATVRVSLVILTSRFEATRGLFWDEPRNFEPRSDDKDDTLAGNPSPNFHTTPAGAHLAPTYDSPCSRPSTGRSANGIGFRT</sequence>
<dbReference type="Proteomes" id="UP000499080">
    <property type="component" value="Unassembled WGS sequence"/>
</dbReference>
<reference evidence="2 3" key="1">
    <citation type="journal article" date="2019" name="Sci. Rep.">
        <title>Orb-weaving spider Araneus ventricosus genome elucidates the spidroin gene catalogue.</title>
        <authorList>
            <person name="Kono N."/>
            <person name="Nakamura H."/>
            <person name="Ohtoshi R."/>
            <person name="Moran D.A.P."/>
            <person name="Shinohara A."/>
            <person name="Yoshida Y."/>
            <person name="Fujiwara M."/>
            <person name="Mori M."/>
            <person name="Tomita M."/>
            <person name="Arakawa K."/>
        </authorList>
    </citation>
    <scope>NUCLEOTIDE SEQUENCE [LARGE SCALE GENOMIC DNA]</scope>
</reference>
<gene>
    <name evidence="2" type="ORF">AVEN_178935_1</name>
</gene>
<evidence type="ECO:0000256" key="1">
    <source>
        <dbReference type="SAM" id="MobiDB-lite"/>
    </source>
</evidence>
<accession>A0A4Y2IWA0</accession>
<protein>
    <submittedName>
        <fullName evidence="2">Uncharacterized protein</fullName>
    </submittedName>
</protein>
<name>A0A4Y2IWA0_ARAVE</name>
<evidence type="ECO:0000313" key="3">
    <source>
        <dbReference type="Proteomes" id="UP000499080"/>
    </source>
</evidence>
<organism evidence="2 3">
    <name type="scientific">Araneus ventricosus</name>
    <name type="common">Orbweaver spider</name>
    <name type="synonym">Epeira ventricosa</name>
    <dbReference type="NCBI Taxonomy" id="182803"/>
    <lineage>
        <taxon>Eukaryota</taxon>
        <taxon>Metazoa</taxon>
        <taxon>Ecdysozoa</taxon>
        <taxon>Arthropoda</taxon>
        <taxon>Chelicerata</taxon>
        <taxon>Arachnida</taxon>
        <taxon>Araneae</taxon>
        <taxon>Araneomorphae</taxon>
        <taxon>Entelegynae</taxon>
        <taxon>Araneoidea</taxon>
        <taxon>Araneidae</taxon>
        <taxon>Araneus</taxon>
    </lineage>
</organism>
<comment type="caution">
    <text evidence="2">The sequence shown here is derived from an EMBL/GenBank/DDBJ whole genome shotgun (WGS) entry which is preliminary data.</text>
</comment>
<feature type="region of interest" description="Disordered" evidence="1">
    <location>
        <begin position="55"/>
        <end position="110"/>
    </location>
</feature>
<dbReference type="EMBL" id="BGPR01002993">
    <property type="protein sequence ID" value="GBM82178.1"/>
    <property type="molecule type" value="Genomic_DNA"/>
</dbReference>
<feature type="compositionally biased region" description="Basic and acidic residues" evidence="1">
    <location>
        <begin position="55"/>
        <end position="68"/>
    </location>
</feature>
<keyword evidence="3" id="KW-1185">Reference proteome</keyword>
<proteinExistence type="predicted"/>